<reference evidence="1" key="1">
    <citation type="journal article" date="2021" name="PeerJ">
        <title>Extensive microbial diversity within the chicken gut microbiome revealed by metagenomics and culture.</title>
        <authorList>
            <person name="Gilroy R."/>
            <person name="Ravi A."/>
            <person name="Getino M."/>
            <person name="Pursley I."/>
            <person name="Horton D.L."/>
            <person name="Alikhan N.F."/>
            <person name="Baker D."/>
            <person name="Gharbi K."/>
            <person name="Hall N."/>
            <person name="Watson M."/>
            <person name="Adriaenssens E.M."/>
            <person name="Foster-Nyarko E."/>
            <person name="Jarju S."/>
            <person name="Secka A."/>
            <person name="Antonio M."/>
            <person name="Oren A."/>
            <person name="Chaudhuri R.R."/>
            <person name="La Ragione R."/>
            <person name="Hildebrand F."/>
            <person name="Pallen M.J."/>
        </authorList>
    </citation>
    <scope>NUCLEOTIDE SEQUENCE</scope>
    <source>
        <strain evidence="1">CHK179-28034</strain>
    </source>
</reference>
<comment type="caution">
    <text evidence="1">The sequence shown here is derived from an EMBL/GenBank/DDBJ whole genome shotgun (WGS) entry which is preliminary data.</text>
</comment>
<evidence type="ECO:0000313" key="1">
    <source>
        <dbReference type="EMBL" id="HIZ38774.1"/>
    </source>
</evidence>
<accession>A0A9D2EJC9</accession>
<dbReference type="Proteomes" id="UP000824049">
    <property type="component" value="Unassembled WGS sequence"/>
</dbReference>
<gene>
    <name evidence="1" type="ORF">H9968_02440</name>
</gene>
<protein>
    <submittedName>
        <fullName evidence="1">Nucleoside 2-deoxyribosyltransferase</fullName>
    </submittedName>
</protein>
<name>A0A9D2EJC9_9FIRM</name>
<evidence type="ECO:0000313" key="2">
    <source>
        <dbReference type="Proteomes" id="UP000824049"/>
    </source>
</evidence>
<organism evidence="1 2">
    <name type="scientific">Candidatus Anaerobutyricum stercoris</name>
    <dbReference type="NCBI Taxonomy" id="2838457"/>
    <lineage>
        <taxon>Bacteria</taxon>
        <taxon>Bacillati</taxon>
        <taxon>Bacillota</taxon>
        <taxon>Clostridia</taxon>
        <taxon>Lachnospirales</taxon>
        <taxon>Lachnospiraceae</taxon>
        <taxon>Anaerobutyricum</taxon>
    </lineage>
</organism>
<proteinExistence type="predicted"/>
<dbReference type="Gene3D" id="3.40.50.450">
    <property type="match status" value="1"/>
</dbReference>
<sequence>MTTSAKLQEIILNLLADMKPHSVREMKTYLEQSGATEYSEGQFAGSINTLLRKKTIIKIDRAIYRLAKESRGVNNMKYCFVVSPIGEEGSEIRLNADKLLKHIINPVCQNCGLNVERVDQINDSDSITQTIIDKLLSADLVIADISGHNPNVFYEMGYRKCTGKPIIHLKCKGEILPFDVNTIRTLEYDLTDLDSVEAIKERLQQTISAISFETADESQENINDKNDNTFSGLLPILYQIQDSIADLKTEISKKDNETLQTIMQTSLNNAAKAESADTIMMKVLLPELLQNPESFSNLMRIAEMANNNKNK</sequence>
<dbReference type="EMBL" id="DXBR01000029">
    <property type="protein sequence ID" value="HIZ38774.1"/>
    <property type="molecule type" value="Genomic_DNA"/>
</dbReference>
<dbReference type="AlphaFoldDB" id="A0A9D2EJC9"/>
<reference evidence="1" key="2">
    <citation type="submission" date="2021-04" db="EMBL/GenBank/DDBJ databases">
        <authorList>
            <person name="Gilroy R."/>
        </authorList>
    </citation>
    <scope>NUCLEOTIDE SEQUENCE</scope>
    <source>
        <strain evidence="1">CHK179-28034</strain>
    </source>
</reference>